<evidence type="ECO:0000313" key="2">
    <source>
        <dbReference type="Proteomes" id="UP000029889"/>
    </source>
</evidence>
<keyword evidence="2" id="KW-1185">Reference proteome</keyword>
<evidence type="ECO:0000313" key="1">
    <source>
        <dbReference type="EMBL" id="AIT13972.1"/>
    </source>
</evidence>
<dbReference type="EMBL" id="KM507819">
    <property type="protein sequence ID" value="AIT13972.1"/>
    <property type="molecule type" value="Genomic_DNA"/>
</dbReference>
<dbReference type="Proteomes" id="UP000029889">
    <property type="component" value="Segment"/>
</dbReference>
<reference evidence="1 2" key="1">
    <citation type="submission" date="2014-09" db="EMBL/GenBank/DDBJ databases">
        <authorList>
            <person name="Lapin J.S."/>
            <person name="Pope W.H."/>
            <person name="Hua J."/>
            <person name="Ford M.E."/>
            <person name="Conway J.F."/>
            <person name="Hatfull G.F."/>
            <person name="Hendrix R.W."/>
        </authorList>
    </citation>
    <scope>NUCLEOTIDE SEQUENCE [LARGE SCALE GENOMIC DNA]</scope>
</reference>
<protein>
    <submittedName>
        <fullName evidence="1">Uncharacterized protein</fullName>
    </submittedName>
</protein>
<sequence>MNDKIFDTYDIDTLLTPSDNSTVKMDMYWIVVDKKVFRHKITKVWQCNKNKSIVEGLAQCIPNAEVLFLPYAYTKE</sequence>
<dbReference type="OrthoDB" id="26819at10239"/>
<dbReference type="KEGG" id="vg:22111115"/>
<proteinExistence type="predicted"/>
<name>A0A097EX02_9CAUD</name>
<dbReference type="RefSeq" id="YP_009101669.1">
    <property type="nucleotide sequence ID" value="NC_025447.1"/>
</dbReference>
<accession>A0A097EX02</accession>
<gene>
    <name evidence="1" type="primary">75</name>
    <name evidence="1" type="ORF">PBI_121Q_75</name>
</gene>
<organism evidence="1 2">
    <name type="scientific">Escherichia phage 121Q</name>
    <dbReference type="NCBI Taxonomy" id="1555202"/>
    <lineage>
        <taxon>Viruses</taxon>
        <taxon>Duplodnaviria</taxon>
        <taxon>Heunggongvirae</taxon>
        <taxon>Uroviricota</taxon>
        <taxon>Caudoviricetes</taxon>
        <taxon>Asteriusvirus</taxon>
        <taxon>Asteriusvirus av121Q</taxon>
    </lineage>
</organism>
<dbReference type="GeneID" id="22111115"/>